<evidence type="ECO:0000313" key="1">
    <source>
        <dbReference type="EMBL" id="GFP19566.1"/>
    </source>
</evidence>
<dbReference type="AlphaFoldDB" id="A0A6V8NR33"/>
<keyword evidence="8" id="KW-1185">Reference proteome</keyword>
<dbReference type="EMBL" id="BLRW01000017">
    <property type="protein sequence ID" value="GFP22782.1"/>
    <property type="molecule type" value="Genomic_DNA"/>
</dbReference>
<name>A0A6V8NR33_9ACTN</name>
<dbReference type="Proteomes" id="UP000585609">
    <property type="component" value="Unassembled WGS sequence"/>
</dbReference>
<organism evidence="2 7">
    <name type="scientific">Candidatus Hakubella thermalkaliphila</name>
    <dbReference type="NCBI Taxonomy" id="2754717"/>
    <lineage>
        <taxon>Bacteria</taxon>
        <taxon>Bacillati</taxon>
        <taxon>Actinomycetota</taxon>
        <taxon>Actinomycetota incertae sedis</taxon>
        <taxon>Candidatus Hakubellales</taxon>
        <taxon>Candidatus Hakubellaceae</taxon>
        <taxon>Candidatus Hakubella</taxon>
    </lineage>
</organism>
<protein>
    <recommendedName>
        <fullName evidence="9">DUF4258 domain-containing protein</fullName>
    </recommendedName>
</protein>
<dbReference type="Proteomes" id="UP000588083">
    <property type="component" value="Unassembled WGS sequence"/>
</dbReference>
<dbReference type="EMBL" id="BLSD01000106">
    <property type="protein sequence ID" value="GFP39910.1"/>
    <property type="molecule type" value="Genomic_DNA"/>
</dbReference>
<sequence>MEIQIDPHTLERAEERGTSEKEIVDVVNTGFSIPAKYGRVGKAKIYDFEQRRYNKYCTINTINKKELKYSILLKEMQSSL</sequence>
<evidence type="ECO:0000313" key="2">
    <source>
        <dbReference type="EMBL" id="GFP22782.1"/>
    </source>
</evidence>
<dbReference type="EMBL" id="BLRU01000100">
    <property type="protein sequence ID" value="GFP19566.1"/>
    <property type="molecule type" value="Genomic_DNA"/>
</dbReference>
<evidence type="ECO:0000313" key="5">
    <source>
        <dbReference type="Proteomes" id="UP000569018"/>
    </source>
</evidence>
<evidence type="ECO:0000313" key="6">
    <source>
        <dbReference type="Proteomes" id="UP000574717"/>
    </source>
</evidence>
<evidence type="ECO:0000313" key="3">
    <source>
        <dbReference type="EMBL" id="GFP31072.1"/>
    </source>
</evidence>
<gene>
    <name evidence="1" type="ORF">HKBW3S03_01071</name>
    <name evidence="2" type="ORF">HKBW3S09_00249</name>
    <name evidence="3" type="ORF">HKBW3S34_01991</name>
    <name evidence="4" type="ORF">HKBW3S47_01607</name>
</gene>
<evidence type="ECO:0000313" key="8">
    <source>
        <dbReference type="Proteomes" id="UP000588083"/>
    </source>
</evidence>
<evidence type="ECO:0000313" key="4">
    <source>
        <dbReference type="EMBL" id="GFP39910.1"/>
    </source>
</evidence>
<dbReference type="EMBL" id="BLRZ01000157">
    <property type="protein sequence ID" value="GFP31072.1"/>
    <property type="molecule type" value="Genomic_DNA"/>
</dbReference>
<dbReference type="Proteomes" id="UP000574717">
    <property type="component" value="Unassembled WGS sequence"/>
</dbReference>
<accession>A0A6V8NR33</accession>
<dbReference type="Proteomes" id="UP000569018">
    <property type="component" value="Unassembled WGS sequence"/>
</dbReference>
<reference evidence="5 6" key="1">
    <citation type="journal article" date="2020" name="Front. Microbiol.">
        <title>Single-cell genomics of novel Actinobacteria with the Wood-Ljungdahl pathway discovered in a serpentinizing system.</title>
        <authorList>
            <person name="Merino N."/>
            <person name="Kawai M."/>
            <person name="Boyd E.S."/>
            <person name="Colman D.R."/>
            <person name="McGlynn S.E."/>
            <person name="Nealson K.H."/>
            <person name="Kurokawa K."/>
            <person name="Hongoh Y."/>
        </authorList>
    </citation>
    <scope>NUCLEOTIDE SEQUENCE [LARGE SCALE GENOMIC DNA]</scope>
    <source>
        <strain evidence="1 6">S03</strain>
        <strain evidence="2 7">S09_30</strain>
        <strain evidence="3 8">S34</strain>
        <strain evidence="4 5">S47</strain>
    </source>
</reference>
<evidence type="ECO:0008006" key="9">
    <source>
        <dbReference type="Google" id="ProtNLM"/>
    </source>
</evidence>
<evidence type="ECO:0000313" key="7">
    <source>
        <dbReference type="Proteomes" id="UP000585609"/>
    </source>
</evidence>
<comment type="caution">
    <text evidence="2">The sequence shown here is derived from an EMBL/GenBank/DDBJ whole genome shotgun (WGS) entry which is preliminary data.</text>
</comment>
<proteinExistence type="predicted"/>
<dbReference type="RefSeq" id="WP_176235975.1">
    <property type="nucleotide sequence ID" value="NZ_BLRU01000100.1"/>
</dbReference>